<reference evidence="7 8" key="2">
    <citation type="journal article" date="2018" name="Elife">
        <title>Discovery and characterization of a prevalent human gut bacterial enzyme sufficient for the inactivation of a family of plant toxins.</title>
        <authorList>
            <person name="Koppel N."/>
            <person name="Bisanz J.E."/>
            <person name="Pandelia M.E."/>
            <person name="Turnbaugh P.J."/>
            <person name="Balskus E.P."/>
        </authorList>
    </citation>
    <scope>NUCLEOTIDE SEQUENCE [LARGE SCALE GENOMIC DNA]</scope>
    <source>
        <strain evidence="5 8">16A</strain>
        <strain evidence="4 7">MR1 #12</strain>
        <strain evidence="3 9">W1 BHI 6</strain>
    </source>
</reference>
<dbReference type="RefSeq" id="WP_009306369.1">
    <property type="nucleotide sequence ID" value="NZ_AP025575.1"/>
</dbReference>
<dbReference type="InterPro" id="IPR009081">
    <property type="entry name" value="PP-bd_ACP"/>
</dbReference>
<dbReference type="GeneID" id="69511603"/>
<dbReference type="EMBL" id="PPUQ01000006">
    <property type="protein sequence ID" value="RDC39235.1"/>
    <property type="molecule type" value="Genomic_DNA"/>
</dbReference>
<evidence type="ECO:0000313" key="9">
    <source>
        <dbReference type="Proteomes" id="UP000253970"/>
    </source>
</evidence>
<sequence length="78" mass="8629">MKNQVIDILEDINPGVDHEARVDLVDSRCIDSLTMIAFVAELEDAFDVEIPPVEIVPDNFNSVEAVCSLMARLQAEQA</sequence>
<evidence type="ECO:0000313" key="5">
    <source>
        <dbReference type="EMBL" id="RDC39235.1"/>
    </source>
</evidence>
<reference evidence="6" key="3">
    <citation type="submission" date="2019-06" db="EMBL/GenBank/DDBJ databases">
        <authorList>
            <person name="Bisanz J.E."/>
            <person name="Turnbaugh P.J."/>
        </authorList>
    </citation>
    <scope>NUCLEOTIDE SEQUENCE</scope>
    <source>
        <strain evidence="6">SECO-MT75m2</strain>
    </source>
</reference>
<dbReference type="Proteomes" id="UP000436429">
    <property type="component" value="Unassembled WGS sequence"/>
</dbReference>
<dbReference type="Proteomes" id="UP000253915">
    <property type="component" value="Unassembled WGS sequence"/>
</dbReference>
<accession>A0A369N308</accession>
<evidence type="ECO:0000313" key="7">
    <source>
        <dbReference type="Proteomes" id="UP000253752"/>
    </source>
</evidence>
<protein>
    <submittedName>
        <fullName evidence="2">Acyl carrier protein</fullName>
    </submittedName>
</protein>
<evidence type="ECO:0000313" key="8">
    <source>
        <dbReference type="Proteomes" id="UP000253915"/>
    </source>
</evidence>
<dbReference type="EMBL" id="PPTU01000008">
    <property type="protein sequence ID" value="RDB70956.1"/>
    <property type="molecule type" value="Genomic_DNA"/>
</dbReference>
<dbReference type="EMBL" id="PPTX01000006">
    <property type="protein sequence ID" value="RDB80439.1"/>
    <property type="molecule type" value="Genomic_DNA"/>
</dbReference>
<reference evidence="2 11" key="4">
    <citation type="submission" date="2019-11" db="EMBL/GenBank/DDBJ databases">
        <title>Whole genome shotgun sequencing (WGS) data from Adlercreutzia equolifaciens ResAG-91, Eggerthella lenta MRI-F36, MRI-F37, MRI-F40, ResAG-49, ResAG-88, ResAG-121, ResAG-145, and Gordonibacter sp. ResAG-5, ResAG-26, ResAG-43, ResAG-50, ResAG-59.</title>
        <authorList>
            <person name="Stoll D.A."/>
            <person name="Danylec N."/>
            <person name="Franz C.M.A.P."/>
            <person name="Huch M."/>
        </authorList>
    </citation>
    <scope>NUCLEOTIDE SEQUENCE [LARGE SCALE GENOMIC DNA]</scope>
    <source>
        <strain evidence="2 11">ResAG-88</strain>
    </source>
</reference>
<organism evidence="2 11">
    <name type="scientific">Eggerthella lenta</name>
    <name type="common">Eubacterium lentum</name>
    <dbReference type="NCBI Taxonomy" id="84112"/>
    <lineage>
        <taxon>Bacteria</taxon>
        <taxon>Bacillati</taxon>
        <taxon>Actinomycetota</taxon>
        <taxon>Coriobacteriia</taxon>
        <taxon>Eggerthellales</taxon>
        <taxon>Eggerthellaceae</taxon>
        <taxon>Eggerthella</taxon>
    </lineage>
</organism>
<evidence type="ECO:0000313" key="4">
    <source>
        <dbReference type="EMBL" id="RDB80439.1"/>
    </source>
</evidence>
<evidence type="ECO:0000259" key="1">
    <source>
        <dbReference type="PROSITE" id="PS50075"/>
    </source>
</evidence>
<dbReference type="SUPFAM" id="SSF47336">
    <property type="entry name" value="ACP-like"/>
    <property type="match status" value="1"/>
</dbReference>
<evidence type="ECO:0000313" key="6">
    <source>
        <dbReference type="EMBL" id="TNU89828.1"/>
    </source>
</evidence>
<dbReference type="Gene3D" id="1.10.1200.10">
    <property type="entry name" value="ACP-like"/>
    <property type="match status" value="1"/>
</dbReference>
<dbReference type="Pfam" id="PF00550">
    <property type="entry name" value="PP-binding"/>
    <property type="match status" value="1"/>
</dbReference>
<dbReference type="EMBL" id="WPOM01000005">
    <property type="protein sequence ID" value="MVN32194.1"/>
    <property type="molecule type" value="Genomic_DNA"/>
</dbReference>
<dbReference type="OMA" id="FARFIMD"/>
<dbReference type="AlphaFoldDB" id="A0A369N308"/>
<feature type="domain" description="Carrier" evidence="1">
    <location>
        <begin position="1"/>
        <end position="74"/>
    </location>
</feature>
<evidence type="ECO:0000313" key="10">
    <source>
        <dbReference type="Proteomes" id="UP000312594"/>
    </source>
</evidence>
<dbReference type="Proteomes" id="UP000312594">
    <property type="component" value="Unassembled WGS sequence"/>
</dbReference>
<comment type="caution">
    <text evidence="2">The sequence shown here is derived from an EMBL/GenBank/DDBJ whole genome shotgun (WGS) entry which is preliminary data.</text>
</comment>
<dbReference type="PROSITE" id="PS50075">
    <property type="entry name" value="CARRIER"/>
    <property type="match status" value="1"/>
</dbReference>
<evidence type="ECO:0000313" key="2">
    <source>
        <dbReference type="EMBL" id="MVN32194.1"/>
    </source>
</evidence>
<evidence type="ECO:0000313" key="11">
    <source>
        <dbReference type="Proteomes" id="UP000436429"/>
    </source>
</evidence>
<dbReference type="EMBL" id="VEVP01000023">
    <property type="protein sequence ID" value="TNU89828.1"/>
    <property type="molecule type" value="Genomic_DNA"/>
</dbReference>
<dbReference type="InterPro" id="IPR036736">
    <property type="entry name" value="ACP-like_sf"/>
</dbReference>
<dbReference type="Proteomes" id="UP000253752">
    <property type="component" value="Unassembled WGS sequence"/>
</dbReference>
<reference evidence="6 10" key="1">
    <citation type="journal article" date="2005" name="Appl. Environ. Microbiol.">
        <title>Intestinal bacterial communities that produce active estrogen-like compounds enterodiol and enterolactone in humans.</title>
        <authorList>
            <person name="Clavel T."/>
            <person name="Henderson G."/>
            <person name="Alpert C.A."/>
            <person name="Philippe C."/>
            <person name="Rigottier-Gois L."/>
            <person name="Dore J."/>
            <person name="Blaut M."/>
        </authorList>
    </citation>
    <scope>NUCLEOTIDE SEQUENCE [LARGE SCALE GENOMIC DNA]</scope>
    <source>
        <strain evidence="6 10">SECO-MT75m2</strain>
    </source>
</reference>
<gene>
    <name evidence="5" type="ORF">C1853_06435</name>
    <name evidence="4" type="ORF">C1872_05840</name>
    <name evidence="3" type="ORF">C1875_07100</name>
    <name evidence="6" type="ORF">FIC87_10165</name>
    <name evidence="2" type="ORF">GO726_03255</name>
</gene>
<proteinExistence type="predicted"/>
<dbReference type="Proteomes" id="UP000253970">
    <property type="component" value="Unassembled WGS sequence"/>
</dbReference>
<evidence type="ECO:0000313" key="3">
    <source>
        <dbReference type="EMBL" id="RDB70956.1"/>
    </source>
</evidence>
<name>A0A369N308_EGGLN</name>